<reference evidence="2" key="1">
    <citation type="submission" date="2020-04" db="EMBL/GenBank/DDBJ databases">
        <authorList>
            <person name="Alioto T."/>
            <person name="Alioto T."/>
            <person name="Gomez Garrido J."/>
        </authorList>
    </citation>
    <scope>NUCLEOTIDE SEQUENCE</scope>
    <source>
        <strain evidence="2">A484AB</strain>
    </source>
</reference>
<dbReference type="PROSITE" id="PS00018">
    <property type="entry name" value="EF_HAND_1"/>
    <property type="match status" value="2"/>
</dbReference>
<dbReference type="PANTHER" id="PTHR21581:SF6">
    <property type="entry name" value="TRAFFICKING PROTEIN PARTICLE COMPLEX SUBUNIT 12"/>
    <property type="match status" value="1"/>
</dbReference>
<dbReference type="InterPro" id="IPR019734">
    <property type="entry name" value="TPR_rpt"/>
</dbReference>
<dbReference type="InterPro" id="IPR011990">
    <property type="entry name" value="TPR-like_helical_dom_sf"/>
</dbReference>
<dbReference type="InterPro" id="IPR011992">
    <property type="entry name" value="EF-hand-dom_pair"/>
</dbReference>
<dbReference type="InterPro" id="IPR018247">
    <property type="entry name" value="EF_Hand_1_Ca_BS"/>
</dbReference>
<dbReference type="Gene3D" id="1.10.238.10">
    <property type="entry name" value="EF-hand"/>
    <property type="match status" value="1"/>
</dbReference>
<dbReference type="EMBL" id="CACRXK020000282">
    <property type="protein sequence ID" value="CAB3980347.1"/>
    <property type="molecule type" value="Genomic_DNA"/>
</dbReference>
<accession>A0A7D9HE23</accession>
<dbReference type="OrthoDB" id="428342at2759"/>
<dbReference type="Gene3D" id="1.25.40.10">
    <property type="entry name" value="Tetratricopeptide repeat domain"/>
    <property type="match status" value="1"/>
</dbReference>
<comment type="caution">
    <text evidence="2">The sequence shown here is derived from an EMBL/GenBank/DDBJ whole genome shotgun (WGS) entry which is preliminary data.</text>
</comment>
<dbReference type="Pfam" id="PF13202">
    <property type="entry name" value="EF-hand_5"/>
    <property type="match status" value="1"/>
</dbReference>
<dbReference type="Proteomes" id="UP001152795">
    <property type="component" value="Unassembled WGS sequence"/>
</dbReference>
<dbReference type="AlphaFoldDB" id="A0A7D9HE23"/>
<dbReference type="SUPFAM" id="SSF48452">
    <property type="entry name" value="TPR-like"/>
    <property type="match status" value="1"/>
</dbReference>
<dbReference type="Pfam" id="PF14559">
    <property type="entry name" value="TPR_19"/>
    <property type="match status" value="1"/>
</dbReference>
<dbReference type="GO" id="GO:0005509">
    <property type="term" value="F:calcium ion binding"/>
    <property type="evidence" value="ECO:0007669"/>
    <property type="project" value="InterPro"/>
</dbReference>
<dbReference type="SUPFAM" id="SSF47473">
    <property type="entry name" value="EF-hand"/>
    <property type="match status" value="1"/>
</dbReference>
<name>A0A7D9HE23_PARCT</name>
<evidence type="ECO:0000256" key="1">
    <source>
        <dbReference type="SAM" id="MobiDB-lite"/>
    </source>
</evidence>
<keyword evidence="3" id="KW-1185">Reference proteome</keyword>
<dbReference type="PROSITE" id="PS50005">
    <property type="entry name" value="TPR"/>
    <property type="match status" value="2"/>
</dbReference>
<dbReference type="InterPro" id="IPR002048">
    <property type="entry name" value="EF_hand_dom"/>
</dbReference>
<dbReference type="GO" id="GO:0005794">
    <property type="term" value="C:Golgi apparatus"/>
    <property type="evidence" value="ECO:0007669"/>
    <property type="project" value="TreeGrafter"/>
</dbReference>
<dbReference type="SMART" id="SM00054">
    <property type="entry name" value="EFh"/>
    <property type="match status" value="2"/>
</dbReference>
<proteinExistence type="predicted"/>
<dbReference type="Pfam" id="PF13432">
    <property type="entry name" value="TPR_16"/>
    <property type="match status" value="1"/>
</dbReference>
<dbReference type="GO" id="GO:0030008">
    <property type="term" value="C:TRAPP complex"/>
    <property type="evidence" value="ECO:0007669"/>
    <property type="project" value="TreeGrafter"/>
</dbReference>
<evidence type="ECO:0000313" key="2">
    <source>
        <dbReference type="EMBL" id="CAB3980347.1"/>
    </source>
</evidence>
<feature type="region of interest" description="Disordered" evidence="1">
    <location>
        <begin position="235"/>
        <end position="276"/>
    </location>
</feature>
<protein>
    <submittedName>
        <fullName evidence="2">Trafficking particle complex subunit 12</fullName>
    </submittedName>
</protein>
<evidence type="ECO:0000313" key="3">
    <source>
        <dbReference type="Proteomes" id="UP001152795"/>
    </source>
</evidence>
<dbReference type="PANTHER" id="PTHR21581">
    <property type="entry name" value="D-ALANYL-D-ALANINE CARBOXYPEPTIDASE"/>
    <property type="match status" value="1"/>
</dbReference>
<gene>
    <name evidence="2" type="ORF">PACLA_8A065976</name>
</gene>
<organism evidence="2 3">
    <name type="scientific">Paramuricea clavata</name>
    <name type="common">Red gorgonian</name>
    <name type="synonym">Violescent sea-whip</name>
    <dbReference type="NCBI Taxonomy" id="317549"/>
    <lineage>
        <taxon>Eukaryota</taxon>
        <taxon>Metazoa</taxon>
        <taxon>Cnidaria</taxon>
        <taxon>Anthozoa</taxon>
        <taxon>Octocorallia</taxon>
        <taxon>Malacalcyonacea</taxon>
        <taxon>Plexauridae</taxon>
        <taxon>Paramuricea</taxon>
    </lineage>
</organism>
<sequence>MGHGNSKAYTEAIKKLSSLELNNIVAVFNELSTENQDGTRAIPEPNMATRRVFAERFSLPGLIGERLFHAFDRDSNGTINLEEFVGGVALCLHGSAQAKCELLFKVFNFSDDQDAVTEDELKTILLSFLQSANTILDSVGDSDSKETNSSEKPLIETVSEIVQDAFKTCDKSKNGKLSAKEFSAWLHKNPQIMDNVFGWQCPKPELGQWANETEQQGAKSLQDLFGGQNMSGDSFFDSLGSAAENAPESEGDRKSGNVSPVPISPTKSKSSVSEEVDPVIQIETTTVQANVKPPSSPIKIEPRLSEVENEEPFIETYDYYSALWIPSKETNSFLEAIRNNILKPENAEPEFRVPCIQFDTPQVDPVSELISKFLSDQEEPSRAALTEEMVANDTAGLKQLLRVECWRSALNLTTKLLGTNNTQQTASQLALSPGNLEIWFCRIALLYQLNMYSAADIELEAFGNLDAAVLYYDFHPDLYPGKEGSMVPFCFRILAAMLPQQVDRPKEALDKLFYVHSACLQVLRNLTTNLGGGDENEEARQKGIELWKKRLLKVFYCIGNTFLSLKEYGLALSVFKQIAKQDSENSRALLLGLGRISLQSGDIESAQEYFKLVEEMGPDDDIAQSDVYINRGLLALTLDAYEEAYKHFSAAKNLDPGNAIAVNNAAVSLLFQGRLKEALQLLEDIVFADPEKNLQPGILFNICTMYELETSRHVQKKQTLLELIAKHRGDGFNVSCLKFP</sequence>
<dbReference type="PROSITE" id="PS50222">
    <property type="entry name" value="EF_HAND_2"/>
    <property type="match status" value="2"/>
</dbReference>
<dbReference type="SMART" id="SM00028">
    <property type="entry name" value="TPR"/>
    <property type="match status" value="4"/>
</dbReference>